<evidence type="ECO:0000313" key="3">
    <source>
        <dbReference type="EMBL" id="RCW87202.1"/>
    </source>
</evidence>
<proteinExistence type="predicted"/>
<feature type="transmembrane region" description="Helical" evidence="2">
    <location>
        <begin position="189"/>
        <end position="207"/>
    </location>
</feature>
<organism evidence="3 4">
    <name type="scientific">Paracoccus lutimaris</name>
    <dbReference type="NCBI Taxonomy" id="1490030"/>
    <lineage>
        <taxon>Bacteria</taxon>
        <taxon>Pseudomonadati</taxon>
        <taxon>Pseudomonadota</taxon>
        <taxon>Alphaproteobacteria</taxon>
        <taxon>Rhodobacterales</taxon>
        <taxon>Paracoccaceae</taxon>
        <taxon>Paracoccus</taxon>
    </lineage>
</organism>
<keyword evidence="2" id="KW-0472">Membrane</keyword>
<feature type="transmembrane region" description="Helical" evidence="2">
    <location>
        <begin position="154"/>
        <end position="177"/>
    </location>
</feature>
<evidence type="ECO:0000313" key="4">
    <source>
        <dbReference type="Proteomes" id="UP000253345"/>
    </source>
</evidence>
<reference evidence="3 4" key="1">
    <citation type="submission" date="2018-07" db="EMBL/GenBank/DDBJ databases">
        <title>Genomic Encyclopedia of Type Strains, Phase III (KMG-III): the genomes of soil and plant-associated and newly described type strains.</title>
        <authorList>
            <person name="Whitman W."/>
        </authorList>
    </citation>
    <scope>NUCLEOTIDE SEQUENCE [LARGE SCALE GENOMIC DNA]</scope>
    <source>
        <strain evidence="3 4">CECT 8525</strain>
    </source>
</reference>
<protein>
    <submittedName>
        <fullName evidence="3">Uncharacterized protein</fullName>
    </submittedName>
</protein>
<gene>
    <name evidence="3" type="ORF">DFP89_103206</name>
</gene>
<evidence type="ECO:0000256" key="2">
    <source>
        <dbReference type="SAM" id="Phobius"/>
    </source>
</evidence>
<dbReference type="AlphaFoldDB" id="A0A368Z419"/>
<keyword evidence="4" id="KW-1185">Reference proteome</keyword>
<dbReference type="EMBL" id="QPJL01000003">
    <property type="protein sequence ID" value="RCW87202.1"/>
    <property type="molecule type" value="Genomic_DNA"/>
</dbReference>
<keyword evidence="2" id="KW-0812">Transmembrane</keyword>
<feature type="transmembrane region" description="Helical" evidence="2">
    <location>
        <begin position="19"/>
        <end position="40"/>
    </location>
</feature>
<accession>A0A368Z419</accession>
<comment type="caution">
    <text evidence="3">The sequence shown here is derived from an EMBL/GenBank/DDBJ whole genome shotgun (WGS) entry which is preliminary data.</text>
</comment>
<sequence>MPCCDIRNMKFLGFPIGDIFGGVLLCFGVVTALFVSIAIMPELSWRGMAQGSATYKTAAIALRARDEVADRLDSYHTEYLKLLTDDAPNTNMLIRRDGLSKGIQDETAALAAAEAEVTRIRRDLSDGPAAVDALQLARHSWRWKCFDRATPDQLILLLTLLMGFLGGIISVARAFLTADSSDQPTPADYVIRPLMGIVVAFVFYLLVQVAQITLSTAGNTDKLNPIPIALIAVVAGMMANEALGAVDSWGKTLMARISTGTPADELKAMLAEQRKRLEEVTKKLPTSAPRDQTQQYKAAKPAHTAAEEALKRAEEAVKKAAADNSSSATVAAANAALADLKAKIAAAETLTAAIP</sequence>
<evidence type="ECO:0000256" key="1">
    <source>
        <dbReference type="SAM" id="MobiDB-lite"/>
    </source>
</evidence>
<name>A0A368Z419_9RHOB</name>
<dbReference type="Proteomes" id="UP000253345">
    <property type="component" value="Unassembled WGS sequence"/>
</dbReference>
<feature type="region of interest" description="Disordered" evidence="1">
    <location>
        <begin position="285"/>
        <end position="307"/>
    </location>
</feature>
<keyword evidence="2" id="KW-1133">Transmembrane helix</keyword>